<sequence length="53" mass="5940">GKVDANNIRKFEGVMSSYPKQIILGIFMTGPNLQGILFDTSTTYQLNETRCLD</sequence>
<organism evidence="1 2">
    <name type="scientific">Dentiscutata erythropus</name>
    <dbReference type="NCBI Taxonomy" id="1348616"/>
    <lineage>
        <taxon>Eukaryota</taxon>
        <taxon>Fungi</taxon>
        <taxon>Fungi incertae sedis</taxon>
        <taxon>Mucoromycota</taxon>
        <taxon>Glomeromycotina</taxon>
        <taxon>Glomeromycetes</taxon>
        <taxon>Diversisporales</taxon>
        <taxon>Gigasporaceae</taxon>
        <taxon>Dentiscutata</taxon>
    </lineage>
</organism>
<comment type="caution">
    <text evidence="1">The sequence shown here is derived from an EMBL/GenBank/DDBJ whole genome shotgun (WGS) entry which is preliminary data.</text>
</comment>
<protein>
    <submittedName>
        <fullName evidence="1">6098_t:CDS:1</fullName>
    </submittedName>
</protein>
<dbReference type="AlphaFoldDB" id="A0A9N9NT80"/>
<feature type="non-terminal residue" evidence="1">
    <location>
        <position position="1"/>
    </location>
</feature>
<evidence type="ECO:0000313" key="1">
    <source>
        <dbReference type="EMBL" id="CAG8755095.1"/>
    </source>
</evidence>
<keyword evidence="2" id="KW-1185">Reference proteome</keyword>
<accession>A0A9N9NT80</accession>
<gene>
    <name evidence="1" type="ORF">DERYTH_LOCUS17253</name>
</gene>
<proteinExistence type="predicted"/>
<reference evidence="1" key="1">
    <citation type="submission" date="2021-06" db="EMBL/GenBank/DDBJ databases">
        <authorList>
            <person name="Kallberg Y."/>
            <person name="Tangrot J."/>
            <person name="Rosling A."/>
        </authorList>
    </citation>
    <scope>NUCLEOTIDE SEQUENCE</scope>
    <source>
        <strain evidence="1">MA453B</strain>
    </source>
</reference>
<dbReference type="Proteomes" id="UP000789405">
    <property type="component" value="Unassembled WGS sequence"/>
</dbReference>
<name>A0A9N9NT80_9GLOM</name>
<evidence type="ECO:0000313" key="2">
    <source>
        <dbReference type="Proteomes" id="UP000789405"/>
    </source>
</evidence>
<dbReference type="EMBL" id="CAJVPY010016050">
    <property type="protein sequence ID" value="CAG8755095.1"/>
    <property type="molecule type" value="Genomic_DNA"/>
</dbReference>